<accession>A0AAV7UT15</accession>
<feature type="region of interest" description="Disordered" evidence="1">
    <location>
        <begin position="25"/>
        <end position="117"/>
    </location>
</feature>
<proteinExistence type="predicted"/>
<reference evidence="2" key="1">
    <citation type="journal article" date="2022" name="bioRxiv">
        <title>Sequencing and chromosome-scale assembly of the giantPleurodeles waltlgenome.</title>
        <authorList>
            <person name="Brown T."/>
            <person name="Elewa A."/>
            <person name="Iarovenko S."/>
            <person name="Subramanian E."/>
            <person name="Araus A.J."/>
            <person name="Petzold A."/>
            <person name="Susuki M."/>
            <person name="Suzuki K.-i.T."/>
            <person name="Hayashi T."/>
            <person name="Toyoda A."/>
            <person name="Oliveira C."/>
            <person name="Osipova E."/>
            <person name="Leigh N.D."/>
            <person name="Simon A."/>
            <person name="Yun M.H."/>
        </authorList>
    </citation>
    <scope>NUCLEOTIDE SEQUENCE</scope>
    <source>
        <strain evidence="2">20211129_DDA</strain>
        <tissue evidence="2">Liver</tissue>
    </source>
</reference>
<gene>
    <name evidence="2" type="ORF">NDU88_000847</name>
</gene>
<name>A0AAV7UT15_PLEWA</name>
<evidence type="ECO:0000256" key="1">
    <source>
        <dbReference type="SAM" id="MobiDB-lite"/>
    </source>
</evidence>
<evidence type="ECO:0000313" key="2">
    <source>
        <dbReference type="EMBL" id="KAJ1191531.1"/>
    </source>
</evidence>
<dbReference type="AlphaFoldDB" id="A0AAV7UT15"/>
<feature type="compositionally biased region" description="Basic and acidic residues" evidence="1">
    <location>
        <begin position="59"/>
        <end position="107"/>
    </location>
</feature>
<comment type="caution">
    <text evidence="2">The sequence shown here is derived from an EMBL/GenBank/DDBJ whole genome shotgun (WGS) entry which is preliminary data.</text>
</comment>
<protein>
    <submittedName>
        <fullName evidence="2">Uncharacterized protein</fullName>
    </submittedName>
</protein>
<sequence length="117" mass="13627">MGTGREVGKGGEVVHEERAWALGGRYTERGGKTRTGKHYEHKTGDCLERNRVSHRQKGIKRENPKCKEKKTQEPKKNEKEERYTGNKERKWPEGKPKQTGLRKDRRQEKKGKSRTQG</sequence>
<dbReference type="Proteomes" id="UP001066276">
    <property type="component" value="Chromosome 2_2"/>
</dbReference>
<organism evidence="2 3">
    <name type="scientific">Pleurodeles waltl</name>
    <name type="common">Iberian ribbed newt</name>
    <dbReference type="NCBI Taxonomy" id="8319"/>
    <lineage>
        <taxon>Eukaryota</taxon>
        <taxon>Metazoa</taxon>
        <taxon>Chordata</taxon>
        <taxon>Craniata</taxon>
        <taxon>Vertebrata</taxon>
        <taxon>Euteleostomi</taxon>
        <taxon>Amphibia</taxon>
        <taxon>Batrachia</taxon>
        <taxon>Caudata</taxon>
        <taxon>Salamandroidea</taxon>
        <taxon>Salamandridae</taxon>
        <taxon>Pleurodelinae</taxon>
        <taxon>Pleurodeles</taxon>
    </lineage>
</organism>
<dbReference type="EMBL" id="JANPWB010000004">
    <property type="protein sequence ID" value="KAJ1191531.1"/>
    <property type="molecule type" value="Genomic_DNA"/>
</dbReference>
<evidence type="ECO:0000313" key="3">
    <source>
        <dbReference type="Proteomes" id="UP001066276"/>
    </source>
</evidence>
<keyword evidence="3" id="KW-1185">Reference proteome</keyword>
<feature type="compositionally biased region" description="Basic and acidic residues" evidence="1">
    <location>
        <begin position="26"/>
        <end position="51"/>
    </location>
</feature>
<feature type="compositionally biased region" description="Basic residues" evidence="1">
    <location>
        <begin position="108"/>
        <end position="117"/>
    </location>
</feature>